<reference evidence="4 5" key="1">
    <citation type="journal article" date="2014" name="Nat. Genet.">
        <title>Genome sequence of the hot pepper provides insights into the evolution of pungency in Capsicum species.</title>
        <authorList>
            <person name="Kim S."/>
            <person name="Park M."/>
            <person name="Yeom S.I."/>
            <person name="Kim Y.M."/>
            <person name="Lee J.M."/>
            <person name="Lee H.A."/>
            <person name="Seo E."/>
            <person name="Choi J."/>
            <person name="Cheong K."/>
            <person name="Kim K.T."/>
            <person name="Jung K."/>
            <person name="Lee G.W."/>
            <person name="Oh S.K."/>
            <person name="Bae C."/>
            <person name="Kim S.B."/>
            <person name="Lee H.Y."/>
            <person name="Kim S.Y."/>
            <person name="Kim M.S."/>
            <person name="Kang B.C."/>
            <person name="Jo Y.D."/>
            <person name="Yang H.B."/>
            <person name="Jeong H.J."/>
            <person name="Kang W.H."/>
            <person name="Kwon J.K."/>
            <person name="Shin C."/>
            <person name="Lim J.Y."/>
            <person name="Park J.H."/>
            <person name="Huh J.H."/>
            <person name="Kim J.S."/>
            <person name="Kim B.D."/>
            <person name="Cohen O."/>
            <person name="Paran I."/>
            <person name="Suh M.C."/>
            <person name="Lee S.B."/>
            <person name="Kim Y.K."/>
            <person name="Shin Y."/>
            <person name="Noh S.J."/>
            <person name="Park J."/>
            <person name="Seo Y.S."/>
            <person name="Kwon S.Y."/>
            <person name="Kim H.A."/>
            <person name="Park J.M."/>
            <person name="Kim H.J."/>
            <person name="Choi S.B."/>
            <person name="Bosland P.W."/>
            <person name="Reeves G."/>
            <person name="Jo S.H."/>
            <person name="Lee B.W."/>
            <person name="Cho H.T."/>
            <person name="Choi H.S."/>
            <person name="Lee M.S."/>
            <person name="Yu Y."/>
            <person name="Do Choi Y."/>
            <person name="Park B.S."/>
            <person name="van Deynze A."/>
            <person name="Ashrafi H."/>
            <person name="Hill T."/>
            <person name="Kim W.T."/>
            <person name="Pai H.S."/>
            <person name="Ahn H.K."/>
            <person name="Yeam I."/>
            <person name="Giovannoni J.J."/>
            <person name="Rose J.K."/>
            <person name="Sorensen I."/>
            <person name="Lee S.J."/>
            <person name="Kim R.W."/>
            <person name="Choi I.Y."/>
            <person name="Choi B.S."/>
            <person name="Lim J.S."/>
            <person name="Lee Y.H."/>
            <person name="Choi D."/>
        </authorList>
    </citation>
    <scope>NUCLEOTIDE SEQUENCE [LARGE SCALE GENOMIC DNA]</scope>
    <source>
        <strain evidence="5">cv. CM334</strain>
    </source>
</reference>
<dbReference type="EMBL" id="AYRZ02000005">
    <property type="protein sequence ID" value="PHT82541.1"/>
    <property type="molecule type" value="Genomic_DNA"/>
</dbReference>
<evidence type="ECO:0000313" key="4">
    <source>
        <dbReference type="EMBL" id="PHT82541.1"/>
    </source>
</evidence>
<sequence>MPSPRVDPLIVGRVIGDVLDPFTKSVDLRVVYNNREINNACVLKPSQVVMQPRVHIGGNDLRNFYTLIMVDPDAPSPSNSIFREYLHWLVTDIPATTDTSFGNEVVCYEKPTPSMGIHRFVLVLFRQLGRETVYAPGWRQNFNTRDFAELYNLGLPVASIYFNCHRESGTGGRRA</sequence>
<reference evidence="4 5" key="2">
    <citation type="journal article" date="2017" name="Genome Biol.">
        <title>New reference genome sequences of hot pepper reveal the massive evolution of plant disease-resistance genes by retroduplication.</title>
        <authorList>
            <person name="Kim S."/>
            <person name="Park J."/>
            <person name="Yeom S.I."/>
            <person name="Kim Y.M."/>
            <person name="Seo E."/>
            <person name="Kim K.T."/>
            <person name="Kim M.S."/>
            <person name="Lee J.M."/>
            <person name="Cheong K."/>
            <person name="Shin H.S."/>
            <person name="Kim S.B."/>
            <person name="Han K."/>
            <person name="Lee J."/>
            <person name="Park M."/>
            <person name="Lee H.A."/>
            <person name="Lee H.Y."/>
            <person name="Lee Y."/>
            <person name="Oh S."/>
            <person name="Lee J.H."/>
            <person name="Choi E."/>
            <person name="Choi E."/>
            <person name="Lee S.E."/>
            <person name="Jeon J."/>
            <person name="Kim H."/>
            <person name="Choi G."/>
            <person name="Song H."/>
            <person name="Lee J."/>
            <person name="Lee S.C."/>
            <person name="Kwon J.K."/>
            <person name="Lee H.Y."/>
            <person name="Koo N."/>
            <person name="Hong Y."/>
            <person name="Kim R.W."/>
            <person name="Kang W.H."/>
            <person name="Huh J.H."/>
            <person name="Kang B.C."/>
            <person name="Yang T.J."/>
            <person name="Lee Y.H."/>
            <person name="Bennetzen J.L."/>
            <person name="Choi D."/>
        </authorList>
    </citation>
    <scope>NUCLEOTIDE SEQUENCE [LARGE SCALE GENOMIC DNA]</scope>
    <source>
        <strain evidence="5">cv. CM334</strain>
    </source>
</reference>
<dbReference type="InterPro" id="IPR001858">
    <property type="entry name" value="Phosphatidylethanolamine-bd_CS"/>
</dbReference>
<evidence type="ECO:0000313" key="5">
    <source>
        <dbReference type="Proteomes" id="UP000222542"/>
    </source>
</evidence>
<keyword evidence="3" id="KW-0963">Cytoplasm</keyword>
<dbReference type="STRING" id="4072.A0A2G2ZKT0"/>
<dbReference type="GO" id="GO:0005737">
    <property type="term" value="C:cytoplasm"/>
    <property type="evidence" value="ECO:0007669"/>
    <property type="project" value="UniProtKB-SubCell"/>
</dbReference>
<dbReference type="OMA" id="MQPRVHI"/>
<evidence type="ECO:0000256" key="2">
    <source>
        <dbReference type="ARBA" id="ARBA00007091"/>
    </source>
</evidence>
<dbReference type="InterPro" id="IPR036610">
    <property type="entry name" value="PEBP-like_sf"/>
</dbReference>
<dbReference type="PANTHER" id="PTHR11362">
    <property type="entry name" value="PHOSPHATIDYLETHANOLAMINE-BINDING PROTEIN"/>
    <property type="match status" value="1"/>
</dbReference>
<keyword evidence="5" id="KW-1185">Reference proteome</keyword>
<proteinExistence type="inferred from homology"/>
<comment type="caution">
    <text evidence="4">The sequence shown here is derived from an EMBL/GenBank/DDBJ whole genome shotgun (WGS) entry which is preliminary data.</text>
</comment>
<organism evidence="4 5">
    <name type="scientific">Capsicum annuum</name>
    <name type="common">Capsicum pepper</name>
    <dbReference type="NCBI Taxonomy" id="4072"/>
    <lineage>
        <taxon>Eukaryota</taxon>
        <taxon>Viridiplantae</taxon>
        <taxon>Streptophyta</taxon>
        <taxon>Embryophyta</taxon>
        <taxon>Tracheophyta</taxon>
        <taxon>Spermatophyta</taxon>
        <taxon>Magnoliopsida</taxon>
        <taxon>eudicotyledons</taxon>
        <taxon>Gunneridae</taxon>
        <taxon>Pentapetalae</taxon>
        <taxon>asterids</taxon>
        <taxon>lamiids</taxon>
        <taxon>Solanales</taxon>
        <taxon>Solanaceae</taxon>
        <taxon>Solanoideae</taxon>
        <taxon>Capsiceae</taxon>
        <taxon>Capsicum</taxon>
    </lineage>
</organism>
<name>A0A2G2ZKT0_CAPAN</name>
<dbReference type="SUPFAM" id="SSF49777">
    <property type="entry name" value="PEBP-like"/>
    <property type="match status" value="1"/>
</dbReference>
<gene>
    <name evidence="4" type="ORF">T459_15556</name>
</gene>
<dbReference type="Pfam" id="PF01161">
    <property type="entry name" value="PBP"/>
    <property type="match status" value="1"/>
</dbReference>
<dbReference type="InterPro" id="IPR008914">
    <property type="entry name" value="PEBP"/>
</dbReference>
<dbReference type="AlphaFoldDB" id="A0A2G2ZKT0"/>
<dbReference type="PROSITE" id="PS01220">
    <property type="entry name" value="PBP"/>
    <property type="match status" value="1"/>
</dbReference>
<protein>
    <submittedName>
        <fullName evidence="4">Protein TWIN SISTER of FT</fullName>
    </submittedName>
</protein>
<dbReference type="Proteomes" id="UP000222542">
    <property type="component" value="Unassembled WGS sequence"/>
</dbReference>
<dbReference type="Gene3D" id="3.90.280.10">
    <property type="entry name" value="PEBP-like"/>
    <property type="match status" value="1"/>
</dbReference>
<comment type="subcellular location">
    <subcellularLocation>
        <location evidence="1">Cytoplasm</location>
    </subcellularLocation>
</comment>
<dbReference type="FunFam" id="3.90.280.10:FF:000001">
    <property type="entry name" value="Terminal flower 1"/>
    <property type="match status" value="1"/>
</dbReference>
<evidence type="ECO:0000256" key="1">
    <source>
        <dbReference type="ARBA" id="ARBA00004496"/>
    </source>
</evidence>
<evidence type="ECO:0000256" key="3">
    <source>
        <dbReference type="ARBA" id="ARBA00022490"/>
    </source>
</evidence>
<comment type="similarity">
    <text evidence="2">Belongs to the phosphatidylethanolamine-binding protein family.</text>
</comment>
<dbReference type="Gramene" id="PHT82541">
    <property type="protein sequence ID" value="PHT82541"/>
    <property type="gene ID" value="T459_15556"/>
</dbReference>
<dbReference type="PANTHER" id="PTHR11362:SF9">
    <property type="entry name" value="PROTEIN FLOWERING LOCUS T-RELATED"/>
    <property type="match status" value="1"/>
</dbReference>
<accession>A0A2G2ZKT0</accession>
<dbReference type="CDD" id="cd00866">
    <property type="entry name" value="PEBP_euk"/>
    <property type="match status" value="1"/>
</dbReference>
<dbReference type="InterPro" id="IPR035810">
    <property type="entry name" value="PEBP_euk"/>
</dbReference>